<evidence type="ECO:0000256" key="2">
    <source>
        <dbReference type="ARBA" id="ARBA00022603"/>
    </source>
</evidence>
<keyword evidence="2" id="KW-0489">Methyltransferase</keyword>
<accession>A0A5J4KNB9</accession>
<keyword evidence="3" id="KW-0808">Transferase</keyword>
<evidence type="ECO:0000256" key="4">
    <source>
        <dbReference type="ARBA" id="ARBA00022691"/>
    </source>
</evidence>
<gene>
    <name evidence="8" type="ORF">KDW_08580</name>
</gene>
<evidence type="ECO:0000259" key="7">
    <source>
        <dbReference type="Pfam" id="PF25120"/>
    </source>
</evidence>
<evidence type="ECO:0000313" key="8">
    <source>
        <dbReference type="EMBL" id="GER86696.1"/>
    </source>
</evidence>
<dbReference type="InterPro" id="IPR002052">
    <property type="entry name" value="DNA_methylase_N6_adenine_CS"/>
</dbReference>
<dbReference type="GO" id="GO:0032259">
    <property type="term" value="P:methylation"/>
    <property type="evidence" value="ECO:0007669"/>
    <property type="project" value="UniProtKB-KW"/>
</dbReference>
<dbReference type="GO" id="GO:0006304">
    <property type="term" value="P:DNA modification"/>
    <property type="evidence" value="ECO:0007669"/>
    <property type="project" value="InterPro"/>
</dbReference>
<comment type="caution">
    <text evidence="8">The sequence shown here is derived from an EMBL/GenBank/DDBJ whole genome shotgun (WGS) entry which is preliminary data.</text>
</comment>
<feature type="domain" description="Type II methyltransferase M.TaqI-like" evidence="6">
    <location>
        <begin position="371"/>
        <end position="601"/>
    </location>
</feature>
<dbReference type="InterPro" id="IPR029063">
    <property type="entry name" value="SAM-dependent_MTases_sf"/>
</dbReference>
<dbReference type="InterPro" id="IPR050953">
    <property type="entry name" value="N4_N6_ade-DNA_methylase"/>
</dbReference>
<dbReference type="Pfam" id="PF07669">
    <property type="entry name" value="Eco57I"/>
    <property type="match status" value="1"/>
</dbReference>
<evidence type="ECO:0000256" key="5">
    <source>
        <dbReference type="ARBA" id="ARBA00047942"/>
    </source>
</evidence>
<name>A0A5J4KNB9_9CHLR</name>
<evidence type="ECO:0000313" key="9">
    <source>
        <dbReference type="Proteomes" id="UP000326912"/>
    </source>
</evidence>
<protein>
    <recommendedName>
        <fullName evidence="1">site-specific DNA-methyltransferase (adenine-specific)</fullName>
        <ecNumber evidence="1">2.1.1.72</ecNumber>
    </recommendedName>
</protein>
<proteinExistence type="predicted"/>
<dbReference type="Gene3D" id="3.40.50.150">
    <property type="entry name" value="Vaccinia Virus protein VP39"/>
    <property type="match status" value="1"/>
</dbReference>
<dbReference type="PANTHER" id="PTHR33841">
    <property type="entry name" value="DNA METHYLTRANSFERASE YEEA-RELATED"/>
    <property type="match status" value="1"/>
</dbReference>
<evidence type="ECO:0000256" key="1">
    <source>
        <dbReference type="ARBA" id="ARBA00011900"/>
    </source>
</evidence>
<dbReference type="GO" id="GO:0009007">
    <property type="term" value="F:site-specific DNA-methyltransferase (adenine-specific) activity"/>
    <property type="evidence" value="ECO:0007669"/>
    <property type="project" value="UniProtKB-EC"/>
</dbReference>
<dbReference type="SUPFAM" id="SSF53335">
    <property type="entry name" value="S-adenosyl-L-methionine-dependent methyltransferases"/>
    <property type="match status" value="1"/>
</dbReference>
<reference evidence="8 9" key="1">
    <citation type="submission" date="2019-10" db="EMBL/GenBank/DDBJ databases">
        <title>Dictyobacter vulcani sp. nov., within the class Ktedonobacteria, isolated from soil of volcanic Mt. Zao.</title>
        <authorList>
            <person name="Zheng Y."/>
            <person name="Wang C.M."/>
            <person name="Sakai Y."/>
            <person name="Abe K."/>
            <person name="Yokota A."/>
            <person name="Yabe S."/>
        </authorList>
    </citation>
    <scope>NUCLEOTIDE SEQUENCE [LARGE SCALE GENOMIC DNA]</scope>
    <source>
        <strain evidence="8 9">W12</strain>
    </source>
</reference>
<keyword evidence="9" id="KW-1185">Reference proteome</keyword>
<dbReference type="GO" id="GO:0003676">
    <property type="term" value="F:nucleic acid binding"/>
    <property type="evidence" value="ECO:0007669"/>
    <property type="project" value="InterPro"/>
</dbReference>
<dbReference type="InterPro" id="IPR011639">
    <property type="entry name" value="MethylTrfase_TaqI-like_dom"/>
</dbReference>
<feature type="domain" description="DUF7814" evidence="7">
    <location>
        <begin position="37"/>
        <end position="103"/>
    </location>
</feature>
<comment type="catalytic activity">
    <reaction evidence="5">
        <text>a 2'-deoxyadenosine in DNA + S-adenosyl-L-methionine = an N(6)-methyl-2'-deoxyadenosine in DNA + S-adenosyl-L-homocysteine + H(+)</text>
        <dbReference type="Rhea" id="RHEA:15197"/>
        <dbReference type="Rhea" id="RHEA-COMP:12418"/>
        <dbReference type="Rhea" id="RHEA-COMP:12419"/>
        <dbReference type="ChEBI" id="CHEBI:15378"/>
        <dbReference type="ChEBI" id="CHEBI:57856"/>
        <dbReference type="ChEBI" id="CHEBI:59789"/>
        <dbReference type="ChEBI" id="CHEBI:90615"/>
        <dbReference type="ChEBI" id="CHEBI:90616"/>
        <dbReference type="EC" id="2.1.1.72"/>
    </reaction>
</comment>
<dbReference type="AlphaFoldDB" id="A0A5J4KNB9"/>
<dbReference type="EC" id="2.1.1.72" evidence="1"/>
<dbReference type="EMBL" id="BKZW01000001">
    <property type="protein sequence ID" value="GER86696.1"/>
    <property type="molecule type" value="Genomic_DNA"/>
</dbReference>
<dbReference type="PRINTS" id="PR00507">
    <property type="entry name" value="N12N6MTFRASE"/>
</dbReference>
<keyword evidence="4" id="KW-0949">S-adenosyl-L-methionine</keyword>
<dbReference type="Proteomes" id="UP000326912">
    <property type="component" value="Unassembled WGS sequence"/>
</dbReference>
<evidence type="ECO:0000259" key="6">
    <source>
        <dbReference type="Pfam" id="PF07669"/>
    </source>
</evidence>
<dbReference type="PANTHER" id="PTHR33841:SF1">
    <property type="entry name" value="DNA METHYLTRANSFERASE A"/>
    <property type="match status" value="1"/>
</dbReference>
<organism evidence="8 9">
    <name type="scientific">Dictyobacter vulcani</name>
    <dbReference type="NCBI Taxonomy" id="2607529"/>
    <lineage>
        <taxon>Bacteria</taxon>
        <taxon>Bacillati</taxon>
        <taxon>Chloroflexota</taxon>
        <taxon>Ktedonobacteria</taxon>
        <taxon>Ktedonobacterales</taxon>
        <taxon>Dictyobacteraceae</taxon>
        <taxon>Dictyobacter</taxon>
    </lineage>
</organism>
<dbReference type="Pfam" id="PF25120">
    <property type="entry name" value="DUF7814"/>
    <property type="match status" value="1"/>
</dbReference>
<sequence>MFLYFLQKKNFLNNDPHYLHNKLVENQQKKADSFYKDFLCTLFFQGIAKPENERSSEVNEILSKVPYLKGSLFSYHYVEEMYGSKIQIGDAAFEKLFKFFEMYQWHLDERPLREDDEINPDVLGYIFEKYINQRQMGAYYTKDDITDYISKATIIPLVFEKVEKSCNISFKSNNILWHLLRDDPNRYIYPGTRKGIELSLPPEILISSASTHRHTKWNKLAPEVYALPGESWREVIIRRQEYEVVRKKIENGAICCVDDFITNNLDLRQFAQDIIENCENPELLRAFYEALATISVLDPTCGSGAFLFTALNILEPLYEACLDRMQSFLNEFNVLDKEHIAEAYVDFRKILTQVKEHPNRRYFVLKSIMLNNLFGVDIMEEAVEICKLRLYLKLVAQLEYINDIEPLPDIDFNIRAGNTLVGFANYDELKRALSSQFDFDNTLELIERKAETVDQKYQEFRRIQTQHIVASGTYNQVKSELRKNLNDLVTEVDCYLAEQYRMGLSKDKQNFQIWSKTHRPFHWFAEFYSIMKRGGFDVIIGNPPYVEYNKVKTEYTLLKKSFQTESCGNLYAFVMERNELLLSTQGRSGMIIPHSAFCTDRMEPIIKLFQKRPFWISTYSIRPAKLFAGVDQRLAIYILGSSDQPQQYMTKYHCWNEDFRPFLFQNLHYFSILNYSFENSYPKVSSLLEESIWKKIRKHKPISLSFSGNTLIYYHNAPRYWIRAMTFPPYFWNERGGEKISSHLKALRFANETDAAIAAAVLNSSLFFWWFILLSNCRDLTSREIERFPLEIANIEPKYRESLVHIMDRLMEDYQKHAIRKEAQYKATGKVIYDEYYPRHSKHIINEIDQILAQHYHFTDEELDFIVNYEIKYRMGRDKEGD</sequence>
<evidence type="ECO:0000256" key="3">
    <source>
        <dbReference type="ARBA" id="ARBA00022679"/>
    </source>
</evidence>
<dbReference type="InterPro" id="IPR056716">
    <property type="entry name" value="DUF7814"/>
</dbReference>
<dbReference type="PROSITE" id="PS00092">
    <property type="entry name" value="N6_MTASE"/>
    <property type="match status" value="1"/>
</dbReference>